<dbReference type="PANTHER" id="PTHR11552">
    <property type="entry name" value="GLUCOSE-METHANOL-CHOLINE GMC OXIDOREDUCTASE"/>
    <property type="match status" value="1"/>
</dbReference>
<dbReference type="SUPFAM" id="SSF51905">
    <property type="entry name" value="FAD/NAD(P)-binding domain"/>
    <property type="match status" value="1"/>
</dbReference>
<dbReference type="GO" id="GO:0050660">
    <property type="term" value="F:flavin adenine dinucleotide binding"/>
    <property type="evidence" value="ECO:0007669"/>
    <property type="project" value="InterPro"/>
</dbReference>
<dbReference type="EMBL" id="JPRO01000036">
    <property type="protein sequence ID" value="KFE96959.1"/>
    <property type="molecule type" value="Genomic_DNA"/>
</dbReference>
<evidence type="ECO:0000256" key="1">
    <source>
        <dbReference type="ARBA" id="ARBA00001974"/>
    </source>
</evidence>
<dbReference type="eggNOG" id="COG2303">
    <property type="taxonomic scope" value="Bacteria"/>
</dbReference>
<dbReference type="InterPro" id="IPR012132">
    <property type="entry name" value="GMC_OxRdtase"/>
</dbReference>
<comment type="similarity">
    <text evidence="2">Belongs to the GMC oxidoreductase family.</text>
</comment>
<comment type="caution">
    <text evidence="7">The sequence shown here is derived from an EMBL/GenBank/DDBJ whole genome shotgun (WGS) entry which is preliminary data.</text>
</comment>
<evidence type="ECO:0000313" key="7">
    <source>
        <dbReference type="EMBL" id="KFE96959.1"/>
    </source>
</evidence>
<dbReference type="InterPro" id="IPR000172">
    <property type="entry name" value="GMC_OxRdtase_N"/>
</dbReference>
<evidence type="ECO:0008006" key="9">
    <source>
        <dbReference type="Google" id="ProtNLM"/>
    </source>
</evidence>
<dbReference type="STRING" id="421531.IX38_22290"/>
<dbReference type="GO" id="GO:0016614">
    <property type="term" value="F:oxidoreductase activity, acting on CH-OH group of donors"/>
    <property type="evidence" value="ECO:0007669"/>
    <property type="project" value="InterPro"/>
</dbReference>
<accession>A0A085YXP6</accession>
<evidence type="ECO:0000256" key="4">
    <source>
        <dbReference type="ARBA" id="ARBA00022827"/>
    </source>
</evidence>
<organism evidence="7 8">
    <name type="scientific">Chryseobacterium luteum</name>
    <dbReference type="NCBI Taxonomy" id="421531"/>
    <lineage>
        <taxon>Bacteria</taxon>
        <taxon>Pseudomonadati</taxon>
        <taxon>Bacteroidota</taxon>
        <taxon>Flavobacteriia</taxon>
        <taxon>Flavobacteriales</taxon>
        <taxon>Weeksellaceae</taxon>
        <taxon>Chryseobacterium group</taxon>
        <taxon>Chryseobacterium</taxon>
    </lineage>
</organism>
<keyword evidence="3" id="KW-0285">Flavoprotein</keyword>
<sequence>MVYNRGTQPDWDGLAATGGADDFAWKHIVEHYKEIEDNRLGATVTRGEGGPLGVGPLSDPEPLMEAVVEAGTKVGLKRLEDVNESDEERIGHTICNIKNGQRVSASHAFLEPIQNRENLTIVTETLAEKLIFKGNRVIGVQVTRKGKTEKIFAEKEVILSLGGIKSPKILMNSGIGPAEVLKKAGVEVRLDQQHIGRHLVEHRDLVLKYRLKENIGMNRHINNPLAQAVSGLKYFLSGKQGIMAKPSYQVMGFCKSTPEKERVDAQMLMAPFTVNEYAPGQSPTIEKWGGVQALGYPLRPTSEGYLEITGKDVHSELYIDPNYCATDHDKDILINLYSRLRNLFASNPIADYLDHETLPGVDMVSPEDLINLVLDKGFCGYHAISTCKMGPNDDDPVDGKLRLRGFEGIRIMDCSILPTMVSGNGNGPMMAMASRAAEIILYDN</sequence>
<feature type="non-terminal residue" evidence="7">
    <location>
        <position position="1"/>
    </location>
</feature>
<evidence type="ECO:0000259" key="5">
    <source>
        <dbReference type="Pfam" id="PF00732"/>
    </source>
</evidence>
<evidence type="ECO:0000259" key="6">
    <source>
        <dbReference type="Pfam" id="PF05199"/>
    </source>
</evidence>
<dbReference type="PIRSF" id="PIRSF000137">
    <property type="entry name" value="Alcohol_oxidase"/>
    <property type="match status" value="1"/>
</dbReference>
<gene>
    <name evidence="7" type="ORF">IX38_22290</name>
</gene>
<dbReference type="InterPro" id="IPR036188">
    <property type="entry name" value="FAD/NAD-bd_sf"/>
</dbReference>
<feature type="domain" description="Glucose-methanol-choline oxidoreductase C-terminal" evidence="6">
    <location>
        <begin position="300"/>
        <end position="433"/>
    </location>
</feature>
<dbReference type="Pfam" id="PF05199">
    <property type="entry name" value="GMC_oxred_C"/>
    <property type="match status" value="1"/>
</dbReference>
<name>A0A085YXP6_9FLAO</name>
<dbReference type="Pfam" id="PF00732">
    <property type="entry name" value="GMC_oxred_N"/>
    <property type="match status" value="1"/>
</dbReference>
<dbReference type="PANTHER" id="PTHR11552:SF147">
    <property type="entry name" value="CHOLINE DEHYDROGENASE, MITOCHONDRIAL"/>
    <property type="match status" value="1"/>
</dbReference>
<keyword evidence="4" id="KW-0274">FAD</keyword>
<dbReference type="OrthoDB" id="9785276at2"/>
<dbReference type="Gene3D" id="3.50.50.60">
    <property type="entry name" value="FAD/NAD(P)-binding domain"/>
    <property type="match status" value="1"/>
</dbReference>
<reference evidence="7 8" key="1">
    <citation type="submission" date="2014-07" db="EMBL/GenBank/DDBJ databases">
        <title>Genome of Chryseobacterium luteum DSM 18605.</title>
        <authorList>
            <person name="Stropko S.J."/>
            <person name="Pipes S.E."/>
            <person name="Newman J.D."/>
        </authorList>
    </citation>
    <scope>NUCLEOTIDE SEQUENCE [LARGE SCALE GENOMIC DNA]</scope>
    <source>
        <strain evidence="7 8">DSM 18605</strain>
    </source>
</reference>
<evidence type="ECO:0000313" key="8">
    <source>
        <dbReference type="Proteomes" id="UP000028703"/>
    </source>
</evidence>
<feature type="domain" description="Glucose-methanol-choline oxidoreductase N-terminal" evidence="5">
    <location>
        <begin position="1"/>
        <end position="202"/>
    </location>
</feature>
<evidence type="ECO:0000256" key="2">
    <source>
        <dbReference type="ARBA" id="ARBA00010790"/>
    </source>
</evidence>
<comment type="cofactor">
    <cofactor evidence="1">
        <name>FAD</name>
        <dbReference type="ChEBI" id="CHEBI:57692"/>
    </cofactor>
</comment>
<protein>
    <recommendedName>
        <fullName evidence="9">Glucose-methanol-choline oxidoreductase N-terminal domain-containing protein</fullName>
    </recommendedName>
</protein>
<dbReference type="Proteomes" id="UP000028703">
    <property type="component" value="Unassembled WGS sequence"/>
</dbReference>
<evidence type="ECO:0000256" key="3">
    <source>
        <dbReference type="ARBA" id="ARBA00022630"/>
    </source>
</evidence>
<dbReference type="InterPro" id="IPR007867">
    <property type="entry name" value="GMC_OxRtase_C"/>
</dbReference>
<dbReference type="SUPFAM" id="SSF54373">
    <property type="entry name" value="FAD-linked reductases, C-terminal domain"/>
    <property type="match status" value="1"/>
</dbReference>
<dbReference type="Gene3D" id="3.30.560.10">
    <property type="entry name" value="Glucose Oxidase, domain 3"/>
    <property type="match status" value="1"/>
</dbReference>
<dbReference type="RefSeq" id="WP_034708020.1">
    <property type="nucleotide sequence ID" value="NZ_JPRO01000036.1"/>
</dbReference>
<proteinExistence type="inferred from homology"/>
<keyword evidence="8" id="KW-1185">Reference proteome</keyword>
<dbReference type="AlphaFoldDB" id="A0A085YXP6"/>